<name>I0V6J7_9PSEU</name>
<dbReference type="PANTHER" id="PTHR19879:SF9">
    <property type="entry name" value="TRANSCRIPTION INITIATION FACTOR TFIID SUBUNIT 5"/>
    <property type="match status" value="1"/>
</dbReference>
<dbReference type="InterPro" id="IPR019775">
    <property type="entry name" value="WD40_repeat_CS"/>
</dbReference>
<evidence type="ECO:0000256" key="1">
    <source>
        <dbReference type="ARBA" id="ARBA00022574"/>
    </source>
</evidence>
<feature type="repeat" description="WD" evidence="3">
    <location>
        <begin position="954"/>
        <end position="995"/>
    </location>
</feature>
<dbReference type="GO" id="GO:0004672">
    <property type="term" value="F:protein kinase activity"/>
    <property type="evidence" value="ECO:0007669"/>
    <property type="project" value="InterPro"/>
</dbReference>
<gene>
    <name evidence="5" type="ORF">SacxiDRAFT_3551</name>
</gene>
<dbReference type="eggNOG" id="COG2319">
    <property type="taxonomic scope" value="Bacteria"/>
</dbReference>
<dbReference type="InterPro" id="IPR011009">
    <property type="entry name" value="Kinase-like_dom_sf"/>
</dbReference>
<dbReference type="GO" id="GO:0005524">
    <property type="term" value="F:ATP binding"/>
    <property type="evidence" value="ECO:0007669"/>
    <property type="project" value="InterPro"/>
</dbReference>
<dbReference type="PROSITE" id="PS50294">
    <property type="entry name" value="WD_REPEATS_REGION"/>
    <property type="match status" value="4"/>
</dbReference>
<dbReference type="STRING" id="882086.SacxiDRAFT_3551"/>
<dbReference type="Pfam" id="PF00069">
    <property type="entry name" value="Pkinase"/>
    <property type="match status" value="1"/>
</dbReference>
<feature type="repeat" description="WD" evidence="3">
    <location>
        <begin position="534"/>
        <end position="575"/>
    </location>
</feature>
<dbReference type="CDD" id="cd14014">
    <property type="entry name" value="STKc_PknB_like"/>
    <property type="match status" value="1"/>
</dbReference>
<dbReference type="SUPFAM" id="SSF50998">
    <property type="entry name" value="Quinoprotein alcohol dehydrogenase-like"/>
    <property type="match status" value="1"/>
</dbReference>
<dbReference type="SUPFAM" id="SSF48452">
    <property type="entry name" value="TPR-like"/>
    <property type="match status" value="1"/>
</dbReference>
<dbReference type="Gene3D" id="2.130.10.10">
    <property type="entry name" value="YVTN repeat-like/Quinoprotein amine dehydrogenase"/>
    <property type="match status" value="3"/>
</dbReference>
<dbReference type="EMBL" id="JH636049">
    <property type="protein sequence ID" value="EID55750.1"/>
    <property type="molecule type" value="Genomic_DNA"/>
</dbReference>
<feature type="repeat" description="WD" evidence="3">
    <location>
        <begin position="912"/>
        <end position="953"/>
    </location>
</feature>
<dbReference type="SMART" id="SM00220">
    <property type="entry name" value="S_TKc"/>
    <property type="match status" value="1"/>
</dbReference>
<dbReference type="InterPro" id="IPR011047">
    <property type="entry name" value="Quinoprotein_ADH-like_sf"/>
</dbReference>
<dbReference type="Proteomes" id="UP000004691">
    <property type="component" value="Unassembled WGS sequence"/>
</dbReference>
<dbReference type="InterPro" id="IPR011990">
    <property type="entry name" value="TPR-like_helical_dom_sf"/>
</dbReference>
<dbReference type="HOGENOM" id="CLU_005857_0_0_11"/>
<evidence type="ECO:0000256" key="3">
    <source>
        <dbReference type="PROSITE-ProRule" id="PRU00221"/>
    </source>
</evidence>
<feature type="repeat" description="WD" evidence="3">
    <location>
        <begin position="1081"/>
        <end position="1122"/>
    </location>
</feature>
<dbReference type="PROSITE" id="PS50082">
    <property type="entry name" value="WD_REPEATS_2"/>
    <property type="match status" value="6"/>
</dbReference>
<dbReference type="PROSITE" id="PS00108">
    <property type="entry name" value="PROTEIN_KINASE_ST"/>
    <property type="match status" value="1"/>
</dbReference>
<dbReference type="SUPFAM" id="SSF56112">
    <property type="entry name" value="Protein kinase-like (PK-like)"/>
    <property type="match status" value="1"/>
</dbReference>
<dbReference type="Gene3D" id="3.30.200.20">
    <property type="entry name" value="Phosphorylase Kinase, domain 1"/>
    <property type="match status" value="1"/>
</dbReference>
<organism evidence="5 6">
    <name type="scientific">Saccharomonospora xinjiangensis XJ-54</name>
    <dbReference type="NCBI Taxonomy" id="882086"/>
    <lineage>
        <taxon>Bacteria</taxon>
        <taxon>Bacillati</taxon>
        <taxon>Actinomycetota</taxon>
        <taxon>Actinomycetes</taxon>
        <taxon>Pseudonocardiales</taxon>
        <taxon>Pseudonocardiaceae</taxon>
        <taxon>Saccharomonospora</taxon>
    </lineage>
</organism>
<reference evidence="5 6" key="1">
    <citation type="submission" date="2012-01" db="EMBL/GenBank/DDBJ databases">
        <title>Improved High-Quality Draft sequence of Saccharomonospora xinjiangensis XJ-54.</title>
        <authorList>
            <consortium name="US DOE Joint Genome Institute"/>
            <person name="Lucas S."/>
            <person name="Han J."/>
            <person name="Lapidus A."/>
            <person name="Cheng J.-F."/>
            <person name="Goodwin L."/>
            <person name="Pitluck S."/>
            <person name="Peters L."/>
            <person name="Mikhailova N."/>
            <person name="Teshima H."/>
            <person name="Detter J.C."/>
            <person name="Han C."/>
            <person name="Tapia R."/>
            <person name="Land M."/>
            <person name="Hauser L."/>
            <person name="Kyrpides N."/>
            <person name="Ivanova N."/>
            <person name="Pagani I."/>
            <person name="Brambilla E.-M."/>
            <person name="Klenk H.-P."/>
            <person name="Woyke T."/>
        </authorList>
    </citation>
    <scope>NUCLEOTIDE SEQUENCE [LARGE SCALE GENOMIC DNA]</scope>
    <source>
        <strain evidence="5 6">XJ-54</strain>
    </source>
</reference>
<keyword evidence="1 3" id="KW-0853">WD repeat</keyword>
<dbReference type="SMART" id="SM00320">
    <property type="entry name" value="WD40"/>
    <property type="match status" value="9"/>
</dbReference>
<keyword evidence="5" id="KW-0418">Kinase</keyword>
<feature type="repeat" description="WD" evidence="3">
    <location>
        <begin position="492"/>
        <end position="533"/>
    </location>
</feature>
<proteinExistence type="predicted"/>
<dbReference type="Gene3D" id="1.25.40.10">
    <property type="entry name" value="Tetratricopeptide repeat domain"/>
    <property type="match status" value="1"/>
</dbReference>
<dbReference type="Pfam" id="PF00400">
    <property type="entry name" value="WD40"/>
    <property type="match status" value="6"/>
</dbReference>
<evidence type="ECO:0000256" key="2">
    <source>
        <dbReference type="ARBA" id="ARBA00022737"/>
    </source>
</evidence>
<accession>I0V6J7</accession>
<dbReference type="OrthoDB" id="192618at2"/>
<dbReference type="AlphaFoldDB" id="I0V6J7"/>
<dbReference type="RefSeq" id="WP_006239937.1">
    <property type="nucleotide sequence ID" value="NZ_JH636049.1"/>
</dbReference>
<dbReference type="eggNOG" id="COG0515">
    <property type="taxonomic scope" value="Bacteria"/>
</dbReference>
<dbReference type="PANTHER" id="PTHR19879">
    <property type="entry name" value="TRANSCRIPTION INITIATION FACTOR TFIID"/>
    <property type="match status" value="1"/>
</dbReference>
<sequence>MAIWLPGQVVHGLYEVRDVITSGGMGVVYHVWHRGWNVDLAVKVPRPGLVASAEAVRGFEAEAQRWVELAPHPHVVDCVYVRRLADLPHVFAEWADGGSLADAIRTRRLHRGGLPALLDVAVQSAWGLAHAHASGLIHQDVKPANILLLGHGTAKITDFGLARARVAAGERPSGSELVSCGGLTPAYCSPEQARAARGEGIGLTRATDVWSWALSVVEMFTGRPPVRDGELAADALSRLAEGAGDDPVIPRMPTQVVELLARCFAPDPGERPSDLTEVADDLAGVYEELTGQPYSRQQPPAARLLADGLSNRALSLLDLGLADRAERLWDEALRADPHHPHTVYNRGLHHWRAGRLSDARLVARMEEMRENHEGDWIDDYLLGLVHLERGDREKALALLASVAEDAGNIPEITAAVEAARALPPVPEPAVLASGQDWSAVSAVSADGRVCAGSVTDAGSGQWSGWSGRSGRDGERGVVRVWRLDTTAAPRTFPAHAGRLYDLGLSADGSVLASCGQDGEILVWDTGAGTLRHRIRSPSGVARSVAVSPEGTSLVAAADDGAVWLWDLEDGSLVRTVQRPHTTGFGIAVAMTEGRVVRWESHHVRIRVWDPAGHLLRVLRLPRSTALLSPGGRFALVGAESGFEVWDTEEAAPVRAVPLDTKDIRPRAISGDGRTVLLSTPAETQVWSLDEDRCVRALPHTCEHGALDAQGRRAVIGHEQLIALPVPRLGPSAAWSYPRHRSATEYTTVADRVRRALRRADRRIADGALTAAARVLRQALTLPGYERNRELLDRWAHIGRKGRRTGVLTVWQRFELPHAFEHRVSRTASADDQRWLFHAALSRHALSRDGSALLTGDVVWDLSTGRRLLRLSAEGLELRGRTLSPDGTTAVAGCADRRVRVWDTGSGQLRAVLTGHRDEVVAVAVSADGALLVSACRRRKVRVWELASGACLRVLSGFSGEIDEVAFSHDARLVFAVGKRGTAAVWDTETGRFLRILPGKPRHVGPWLVSVDGGTAMSVGFGERTLWVVDPRTQDFRDVLTCNPEPVLWLAVSADGRRAHTAGEDGAVRVFAVAEGELAAELTGHDGAARMLAPCADDRFTLSCGDDGTVRVWDLDAGTCLRTLTGHTNEVVWLGLSADARTAVSVGVDHTVVWRLEWDYEFPQPSDWHEAARPHVEAFLARAALGRVERRTLFDALADAGLGWLRTEEIERRAAR</sequence>
<keyword evidence="2" id="KW-0677">Repeat</keyword>
<protein>
    <submittedName>
        <fullName evidence="5">WD domain, G-beta repeat-containing protein,protein kinase family protein</fullName>
    </submittedName>
</protein>
<dbReference type="CDD" id="cd00200">
    <property type="entry name" value="WD40"/>
    <property type="match status" value="1"/>
</dbReference>
<dbReference type="InterPro" id="IPR001680">
    <property type="entry name" value="WD40_rpt"/>
</dbReference>
<dbReference type="SUPFAM" id="SSF69322">
    <property type="entry name" value="Tricorn protease domain 2"/>
    <property type="match status" value="1"/>
</dbReference>
<dbReference type="InterPro" id="IPR008271">
    <property type="entry name" value="Ser/Thr_kinase_AS"/>
</dbReference>
<dbReference type="Gene3D" id="1.10.510.10">
    <property type="entry name" value="Transferase(Phosphotransferase) domain 1"/>
    <property type="match status" value="1"/>
</dbReference>
<keyword evidence="6" id="KW-1185">Reference proteome</keyword>
<evidence type="ECO:0000259" key="4">
    <source>
        <dbReference type="PROSITE" id="PS50011"/>
    </source>
</evidence>
<dbReference type="PROSITE" id="PS50011">
    <property type="entry name" value="PROTEIN_KINASE_DOM"/>
    <property type="match status" value="1"/>
</dbReference>
<evidence type="ECO:0000313" key="6">
    <source>
        <dbReference type="Proteomes" id="UP000004691"/>
    </source>
</evidence>
<dbReference type="PROSITE" id="PS00678">
    <property type="entry name" value="WD_REPEATS_1"/>
    <property type="match status" value="2"/>
</dbReference>
<dbReference type="InterPro" id="IPR015943">
    <property type="entry name" value="WD40/YVTN_repeat-like_dom_sf"/>
</dbReference>
<evidence type="ECO:0000313" key="5">
    <source>
        <dbReference type="EMBL" id="EID55750.1"/>
    </source>
</evidence>
<dbReference type="InterPro" id="IPR000719">
    <property type="entry name" value="Prot_kinase_dom"/>
</dbReference>
<feature type="repeat" description="WD" evidence="3">
    <location>
        <begin position="870"/>
        <end position="911"/>
    </location>
</feature>
<feature type="domain" description="Protein kinase" evidence="4">
    <location>
        <begin position="14"/>
        <end position="289"/>
    </location>
</feature>
<keyword evidence="5" id="KW-0808">Transferase</keyword>